<proteinExistence type="predicted"/>
<organism evidence="1 2">
    <name type="scientific">Fructilactobacillus florum DSM 22689 = JCM 16035</name>
    <dbReference type="NCBI Taxonomy" id="1423745"/>
    <lineage>
        <taxon>Bacteria</taxon>
        <taxon>Bacillati</taxon>
        <taxon>Bacillota</taxon>
        <taxon>Bacilli</taxon>
        <taxon>Lactobacillales</taxon>
        <taxon>Lactobacillaceae</taxon>
        <taxon>Fructilactobacillus</taxon>
    </lineage>
</organism>
<accession>A0A0R2CUJ8</accession>
<evidence type="ECO:0000313" key="1">
    <source>
        <dbReference type="EMBL" id="KRM91686.1"/>
    </source>
</evidence>
<gene>
    <name evidence="1" type="ORF">FC87_GL000823</name>
</gene>
<comment type="caution">
    <text evidence="1">The sequence shown here is derived from an EMBL/GenBank/DDBJ whole genome shotgun (WGS) entry which is preliminary data.</text>
</comment>
<dbReference type="Proteomes" id="UP000051586">
    <property type="component" value="Unassembled WGS sequence"/>
</dbReference>
<dbReference type="EMBL" id="AYZI01000004">
    <property type="protein sequence ID" value="KRM91686.1"/>
    <property type="molecule type" value="Genomic_DNA"/>
</dbReference>
<dbReference type="PATRIC" id="fig|1423745.4.peg.872"/>
<dbReference type="STRING" id="1423745.GCA_001311215_01356"/>
<reference evidence="1 2" key="1">
    <citation type="journal article" date="2015" name="Genome Announc.">
        <title>Expanding the biotechnology potential of lactobacilli through comparative genomics of 213 strains and associated genera.</title>
        <authorList>
            <person name="Sun Z."/>
            <person name="Harris H.M."/>
            <person name="McCann A."/>
            <person name="Guo C."/>
            <person name="Argimon S."/>
            <person name="Zhang W."/>
            <person name="Yang X."/>
            <person name="Jeffery I.B."/>
            <person name="Cooney J.C."/>
            <person name="Kagawa T.F."/>
            <person name="Liu W."/>
            <person name="Song Y."/>
            <person name="Salvetti E."/>
            <person name="Wrobel A."/>
            <person name="Rasinkangas P."/>
            <person name="Parkhill J."/>
            <person name="Rea M.C."/>
            <person name="O'Sullivan O."/>
            <person name="Ritari J."/>
            <person name="Douillard F.P."/>
            <person name="Paul Ross R."/>
            <person name="Yang R."/>
            <person name="Briner A.E."/>
            <person name="Felis G.E."/>
            <person name="de Vos W.M."/>
            <person name="Barrangou R."/>
            <person name="Klaenhammer T.R."/>
            <person name="Caufield P.W."/>
            <person name="Cui Y."/>
            <person name="Zhang H."/>
            <person name="O'Toole P.W."/>
        </authorList>
    </citation>
    <scope>NUCLEOTIDE SEQUENCE [LARGE SCALE GENOMIC DNA]</scope>
    <source>
        <strain evidence="1 2">DSM 22689</strain>
    </source>
</reference>
<name>A0A0R2CUJ8_9LACO</name>
<sequence>MTDSQLKLLKKAETDYRRKNYSAAVVGFSQLYNELEVVPDPVVVGLTSSLLAVKRPNEAAQIVDDHFSFFSQHQLSLLVQTLLQAQRLLDVQLLKQYVTDTEQIKLNEQLAAAETRATKDATVQRVARQFKHLGAVEIPQQQAIVQQAERLPLKLYRAGVEVNLQDADVSPVWRAQMLNNLMRLKVTNPVSFRFLDNKLYQATPAQLQDVSETVVAQILEQQLQDQFGQKDPIEVQQLQQMIQTVLQLLFPFVDQIIHDPAQWFTVFTKMQEPDFDIQTVATEIRRWLLPIEQILQALVN</sequence>
<dbReference type="RefSeq" id="WP_009167136.1">
    <property type="nucleotide sequence ID" value="NZ_AYZI01000004.1"/>
</dbReference>
<protein>
    <submittedName>
        <fullName evidence="1">Uncharacterized protein</fullName>
    </submittedName>
</protein>
<dbReference type="AlphaFoldDB" id="A0A0R2CUJ8"/>
<evidence type="ECO:0000313" key="2">
    <source>
        <dbReference type="Proteomes" id="UP000051586"/>
    </source>
</evidence>